<dbReference type="PROSITE" id="PS50404">
    <property type="entry name" value="GST_NTER"/>
    <property type="match status" value="1"/>
</dbReference>
<dbReference type="CDD" id="cd00570">
    <property type="entry name" value="GST_N_family"/>
    <property type="match status" value="1"/>
</dbReference>
<dbReference type="PANTHER" id="PTHR43968:SF6">
    <property type="entry name" value="GLUTATHIONE S-TRANSFERASE OMEGA"/>
    <property type="match status" value="1"/>
</dbReference>
<dbReference type="SUPFAM" id="SSF47616">
    <property type="entry name" value="GST C-terminal domain-like"/>
    <property type="match status" value="1"/>
</dbReference>
<feature type="domain" description="GST C-terminal" evidence="2">
    <location>
        <begin position="82"/>
        <end position="212"/>
    </location>
</feature>
<feature type="domain" description="GST N-terminal" evidence="1">
    <location>
        <begin position="1"/>
        <end position="77"/>
    </location>
</feature>
<proteinExistence type="predicted"/>
<dbReference type="PROSITE" id="PS50405">
    <property type="entry name" value="GST_CTER"/>
    <property type="match status" value="1"/>
</dbReference>
<organism evidence="3 4">
    <name type="scientific">Methylobacter tundripaludum (strain ATCC BAA-1195 / DSM 17260 / SV96)</name>
    <dbReference type="NCBI Taxonomy" id="697282"/>
    <lineage>
        <taxon>Bacteria</taxon>
        <taxon>Pseudomonadati</taxon>
        <taxon>Pseudomonadota</taxon>
        <taxon>Gammaproteobacteria</taxon>
        <taxon>Methylococcales</taxon>
        <taxon>Methylococcaceae</taxon>
        <taxon>Methylobacter</taxon>
    </lineage>
</organism>
<dbReference type="InterPro" id="IPR036282">
    <property type="entry name" value="Glutathione-S-Trfase_C_sf"/>
</dbReference>
<evidence type="ECO:0000313" key="3">
    <source>
        <dbReference type="EMBL" id="EGW22633.1"/>
    </source>
</evidence>
<dbReference type="InterPro" id="IPR036249">
    <property type="entry name" value="Thioredoxin-like_sf"/>
</dbReference>
<dbReference type="InterPro" id="IPR004045">
    <property type="entry name" value="Glutathione_S-Trfase_N"/>
</dbReference>
<dbReference type="InterPro" id="IPR010987">
    <property type="entry name" value="Glutathione-S-Trfase_C-like"/>
</dbReference>
<dbReference type="SFLD" id="SFLDG00358">
    <property type="entry name" value="Main_(cytGST)"/>
    <property type="match status" value="1"/>
</dbReference>
<dbReference type="EMBL" id="JH109152">
    <property type="protein sequence ID" value="EGW22633.1"/>
    <property type="molecule type" value="Genomic_DNA"/>
</dbReference>
<evidence type="ECO:0000259" key="2">
    <source>
        <dbReference type="PROSITE" id="PS50405"/>
    </source>
</evidence>
<dbReference type="SFLD" id="SFLDS00019">
    <property type="entry name" value="Glutathione_Transferase_(cytos"/>
    <property type="match status" value="1"/>
</dbReference>
<evidence type="ECO:0000259" key="1">
    <source>
        <dbReference type="PROSITE" id="PS50404"/>
    </source>
</evidence>
<reference evidence="3 4" key="1">
    <citation type="submission" date="2011-06" db="EMBL/GenBank/DDBJ databases">
        <title>Genomic sequence of Methylobacter tundripaludum SV96.</title>
        <authorList>
            <consortium name="US DOE Joint Genome Institute"/>
            <person name="Lucas S."/>
            <person name="Han J."/>
            <person name="Lapidus A."/>
            <person name="Cheng J.-F."/>
            <person name="Goodwin L."/>
            <person name="Pitluck S."/>
            <person name="Held B."/>
            <person name="Detter J.C."/>
            <person name="Han C."/>
            <person name="Tapia R."/>
            <person name="Land M."/>
            <person name="Hauser L."/>
            <person name="Kyrpides N."/>
            <person name="Ivanova N."/>
            <person name="Ovchinnikova G."/>
            <person name="Pagani I."/>
            <person name="Klotz M.G."/>
            <person name="Dispirito A.A."/>
            <person name="Murrell J.C."/>
            <person name="Dunfield P."/>
            <person name="Kalyuzhnaya M.G."/>
            <person name="Svenning M."/>
            <person name="Trotsenko Y.A."/>
            <person name="Stein L.Y."/>
            <person name="Woyke T."/>
        </authorList>
    </citation>
    <scope>NUCLEOTIDE SEQUENCE [LARGE SCALE GENOMIC DNA]</scope>
    <source>
        <strain evidence="4">ATCC BAA-1195 / DSM 17260 / SV96</strain>
    </source>
</reference>
<dbReference type="GO" id="GO:0016740">
    <property type="term" value="F:transferase activity"/>
    <property type="evidence" value="ECO:0007669"/>
    <property type="project" value="UniProtKB-KW"/>
</dbReference>
<dbReference type="PANTHER" id="PTHR43968">
    <property type="match status" value="1"/>
</dbReference>
<dbReference type="Pfam" id="PF13410">
    <property type="entry name" value="GST_C_2"/>
    <property type="match status" value="1"/>
</dbReference>
<keyword evidence="4" id="KW-1185">Reference proteome</keyword>
<dbReference type="eggNOG" id="COG0625">
    <property type="taxonomic scope" value="Bacteria"/>
</dbReference>
<dbReference type="HOGENOM" id="CLU_011226_9_3_6"/>
<dbReference type="Gene3D" id="3.40.30.10">
    <property type="entry name" value="Glutaredoxin"/>
    <property type="match status" value="1"/>
</dbReference>
<dbReference type="Pfam" id="PF13417">
    <property type="entry name" value="GST_N_3"/>
    <property type="match status" value="1"/>
</dbReference>
<evidence type="ECO:0000313" key="4">
    <source>
        <dbReference type="Proteomes" id="UP000004664"/>
    </source>
</evidence>
<accession>G3IU35</accession>
<dbReference type="SUPFAM" id="SSF52833">
    <property type="entry name" value="Thioredoxin-like"/>
    <property type="match status" value="1"/>
</dbReference>
<dbReference type="OrthoDB" id="5242791at2"/>
<dbReference type="Gene3D" id="1.20.1050.10">
    <property type="match status" value="1"/>
</dbReference>
<protein>
    <submittedName>
        <fullName evidence="3">Glutathione S-transferase domain protein</fullName>
    </submittedName>
</protein>
<dbReference type="AlphaFoldDB" id="G3IU35"/>
<dbReference type="RefSeq" id="WP_006890602.1">
    <property type="nucleotide sequence ID" value="NZ_JH109152.1"/>
</dbReference>
<keyword evidence="3" id="KW-0808">Transferase</keyword>
<sequence>MINLCGLAVSNYYSKIKLVLLEKGIEFKEEIVIPSQDSALLKRSPLGKIPFIETEQGNLSESQVILEYLEEIYSEQPLYPADNYQRAKCRELIQHLELNIELNARRLYTESFFGGTVSVETKDQVKDLLERGLKGLARLAKFSPYIAGNSYTAADCVAWSHFFAVRLATQKIYGVDMVAEYLPGVNEYMLLIETRPCVQKVIADRAAAMTQFLNG</sequence>
<dbReference type="Proteomes" id="UP000004664">
    <property type="component" value="Unassembled WGS sequence"/>
</dbReference>
<dbReference type="GO" id="GO:0005737">
    <property type="term" value="C:cytoplasm"/>
    <property type="evidence" value="ECO:0007669"/>
    <property type="project" value="TreeGrafter"/>
</dbReference>
<name>G3IU35_METTV</name>
<dbReference type="STRING" id="697282.Mettu_1449"/>
<gene>
    <name evidence="3" type="ORF">Mettu_1449</name>
</gene>
<dbReference type="InterPro" id="IPR040079">
    <property type="entry name" value="Glutathione_S-Trfase"/>
</dbReference>
<dbReference type="InterPro" id="IPR050983">
    <property type="entry name" value="GST_Omega/HSP26"/>
</dbReference>